<dbReference type="Proteomes" id="UP001632038">
    <property type="component" value="Unassembled WGS sequence"/>
</dbReference>
<dbReference type="AlphaFoldDB" id="A0ABD3DUH5"/>
<protein>
    <submittedName>
        <fullName evidence="1">Uncharacterized protein</fullName>
    </submittedName>
</protein>
<proteinExistence type="predicted"/>
<evidence type="ECO:0000313" key="2">
    <source>
        <dbReference type="Proteomes" id="UP001632038"/>
    </source>
</evidence>
<evidence type="ECO:0000313" key="1">
    <source>
        <dbReference type="EMBL" id="KAL3645753.1"/>
    </source>
</evidence>
<sequence>MEMPSVWTHLYVWIQRSRSHVMLGYGEWSRTKIVTFMLLHCASSYNTVFGLHVLKFLNKDSNELFRTLMIACGNTRVTDKRTKRSNYYRGRERIPSGAFEEWEVVEVELHA</sequence>
<comment type="caution">
    <text evidence="1">The sequence shown here is derived from an EMBL/GenBank/DDBJ whole genome shotgun (WGS) entry which is preliminary data.</text>
</comment>
<name>A0ABD3DUH5_9LAMI</name>
<keyword evidence="2" id="KW-1185">Reference proteome</keyword>
<organism evidence="1 2">
    <name type="scientific">Castilleja foliolosa</name>
    <dbReference type="NCBI Taxonomy" id="1961234"/>
    <lineage>
        <taxon>Eukaryota</taxon>
        <taxon>Viridiplantae</taxon>
        <taxon>Streptophyta</taxon>
        <taxon>Embryophyta</taxon>
        <taxon>Tracheophyta</taxon>
        <taxon>Spermatophyta</taxon>
        <taxon>Magnoliopsida</taxon>
        <taxon>eudicotyledons</taxon>
        <taxon>Gunneridae</taxon>
        <taxon>Pentapetalae</taxon>
        <taxon>asterids</taxon>
        <taxon>lamiids</taxon>
        <taxon>Lamiales</taxon>
        <taxon>Orobanchaceae</taxon>
        <taxon>Pedicularideae</taxon>
        <taxon>Castillejinae</taxon>
        <taxon>Castilleja</taxon>
    </lineage>
</organism>
<reference evidence="2" key="1">
    <citation type="journal article" date="2024" name="IScience">
        <title>Strigolactones Initiate the Formation of Haustorium-like Structures in Castilleja.</title>
        <authorList>
            <person name="Buerger M."/>
            <person name="Peterson D."/>
            <person name="Chory J."/>
        </authorList>
    </citation>
    <scope>NUCLEOTIDE SEQUENCE [LARGE SCALE GENOMIC DNA]</scope>
</reference>
<accession>A0ABD3DUH5</accession>
<gene>
    <name evidence="1" type="ORF">CASFOL_010933</name>
</gene>
<dbReference type="EMBL" id="JAVIJP010000013">
    <property type="protein sequence ID" value="KAL3645753.1"/>
    <property type="molecule type" value="Genomic_DNA"/>
</dbReference>